<dbReference type="GO" id="GO:0005886">
    <property type="term" value="C:plasma membrane"/>
    <property type="evidence" value="ECO:0007669"/>
    <property type="project" value="TreeGrafter"/>
</dbReference>
<sequence length="517" mass="54064">MAKTIGAFFSLYLATLILLLSSGLFNTYLGLRLTALSVSEVWVGAMIAAYYLGLVLGARVGHRLIIGVGHIRAYAACAAMVTVTVLAMILIEGLWLWLALRFVAGIAMVSLFIAIESWLNEQTENASRGTVFGFYMVASCMGTVLGQLALGLFPKLDSEPLVFVAICSVLSLIPVTLTRRLHPALQVPAPLALRYYVARVPLSLTVLFLAGMLTGAFYGLAPVYGLQHGMDNHQVGVFLAVSVAAGLVFQWPLGWLADHMSRVRLIRIGALLLLCLGVPLWGWFEFPYPALVAFSGVLGVVQFTLYPMGAAFANDNVDPERRVGLSALLYMVYGLGACLGPLAAGGLMRVWGSDVYFVFVSACAALLVVFIRERKVKGTHRSEDAPTQFVPMADTLQNSHVMAVLDPRVDPQRDISHDPVIDDPLAAPATAASASTSAPAAATAASAPTPAPAAASASAPTPAPAATPSPAPTAEAPVPASAAAPASRPVPVPACGPLSPLAPGLPASAGKQQDDGA</sequence>
<keyword evidence="2 5" id="KW-1133">Transmembrane helix</keyword>
<dbReference type="SUPFAM" id="SSF103473">
    <property type="entry name" value="MFS general substrate transporter"/>
    <property type="match status" value="1"/>
</dbReference>
<feature type="transmembrane region" description="Helical" evidence="5">
    <location>
        <begin position="325"/>
        <end position="344"/>
    </location>
</feature>
<feature type="transmembrane region" description="Helical" evidence="5">
    <location>
        <begin position="160"/>
        <end position="179"/>
    </location>
</feature>
<feature type="compositionally biased region" description="Low complexity" evidence="4">
    <location>
        <begin position="496"/>
        <end position="510"/>
    </location>
</feature>
<protein>
    <submittedName>
        <fullName evidence="7">MFS family permease</fullName>
    </submittedName>
</protein>
<feature type="transmembrane region" description="Helical" evidence="5">
    <location>
        <begin position="7"/>
        <end position="29"/>
    </location>
</feature>
<evidence type="ECO:0000313" key="8">
    <source>
        <dbReference type="Proteomes" id="UP000541136"/>
    </source>
</evidence>
<dbReference type="EMBL" id="JACHIB010000003">
    <property type="protein sequence ID" value="MBB6082663.1"/>
    <property type="molecule type" value="Genomic_DNA"/>
</dbReference>
<organism evidence="7 8">
    <name type="scientific">Castellaniella defragrans</name>
    <name type="common">Alcaligenes defragrans</name>
    <dbReference type="NCBI Taxonomy" id="75697"/>
    <lineage>
        <taxon>Bacteria</taxon>
        <taxon>Pseudomonadati</taxon>
        <taxon>Pseudomonadota</taxon>
        <taxon>Betaproteobacteria</taxon>
        <taxon>Burkholderiales</taxon>
        <taxon>Alcaligenaceae</taxon>
        <taxon>Castellaniella</taxon>
    </lineage>
</organism>
<dbReference type="AlphaFoldDB" id="A0A7W9TMK7"/>
<dbReference type="PANTHER" id="PTHR23521:SF3">
    <property type="entry name" value="MFS TRANSPORTER"/>
    <property type="match status" value="1"/>
</dbReference>
<accession>A0A7W9TMK7</accession>
<dbReference type="InterPro" id="IPR047200">
    <property type="entry name" value="MFS_YcaD-like"/>
</dbReference>
<dbReference type="InterPro" id="IPR036259">
    <property type="entry name" value="MFS_trans_sf"/>
</dbReference>
<dbReference type="Pfam" id="PF07690">
    <property type="entry name" value="MFS_1"/>
    <property type="match status" value="1"/>
</dbReference>
<feature type="transmembrane region" description="Helical" evidence="5">
    <location>
        <begin position="97"/>
        <end position="119"/>
    </location>
</feature>
<feature type="transmembrane region" description="Helical" evidence="5">
    <location>
        <begin position="350"/>
        <end position="371"/>
    </location>
</feature>
<feature type="compositionally biased region" description="Low complexity" evidence="4">
    <location>
        <begin position="472"/>
        <end position="487"/>
    </location>
</feature>
<feature type="transmembrane region" description="Helical" evidence="5">
    <location>
        <begin position="233"/>
        <end position="253"/>
    </location>
</feature>
<feature type="transmembrane region" description="Helical" evidence="5">
    <location>
        <begin position="200"/>
        <end position="221"/>
    </location>
</feature>
<evidence type="ECO:0000259" key="6">
    <source>
        <dbReference type="PROSITE" id="PS50850"/>
    </source>
</evidence>
<dbReference type="RefSeq" id="WP_084330721.1">
    <property type="nucleotide sequence ID" value="NZ_JACHIB010000003.1"/>
</dbReference>
<evidence type="ECO:0000256" key="3">
    <source>
        <dbReference type="ARBA" id="ARBA00023136"/>
    </source>
</evidence>
<keyword evidence="3 5" id="KW-0472">Membrane</keyword>
<feature type="compositionally biased region" description="Low complexity" evidence="4">
    <location>
        <begin position="441"/>
        <end position="460"/>
    </location>
</feature>
<proteinExistence type="predicted"/>
<dbReference type="GO" id="GO:0022857">
    <property type="term" value="F:transmembrane transporter activity"/>
    <property type="evidence" value="ECO:0007669"/>
    <property type="project" value="InterPro"/>
</dbReference>
<reference evidence="7 8" key="1">
    <citation type="submission" date="2020-08" db="EMBL/GenBank/DDBJ databases">
        <title>Genomic Encyclopedia of Type Strains, Phase IV (KMG-IV): sequencing the most valuable type-strain genomes for metagenomic binning, comparative biology and taxonomic classification.</title>
        <authorList>
            <person name="Goeker M."/>
        </authorList>
    </citation>
    <scope>NUCLEOTIDE SEQUENCE [LARGE SCALE GENOMIC DNA]</scope>
    <source>
        <strain evidence="7 8">DSM 12141</strain>
    </source>
</reference>
<feature type="transmembrane region" description="Helical" evidence="5">
    <location>
        <begin position="73"/>
        <end position="91"/>
    </location>
</feature>
<name>A0A7W9TMK7_CASDE</name>
<evidence type="ECO:0000256" key="4">
    <source>
        <dbReference type="SAM" id="MobiDB-lite"/>
    </source>
</evidence>
<feature type="transmembrane region" description="Helical" evidence="5">
    <location>
        <begin position="131"/>
        <end position="154"/>
    </location>
</feature>
<evidence type="ECO:0000256" key="1">
    <source>
        <dbReference type="ARBA" id="ARBA00022692"/>
    </source>
</evidence>
<keyword evidence="1 5" id="KW-0812">Transmembrane</keyword>
<feature type="region of interest" description="Disordered" evidence="4">
    <location>
        <begin position="441"/>
        <end position="517"/>
    </location>
</feature>
<gene>
    <name evidence="7" type="ORF">HNR28_000688</name>
</gene>
<dbReference type="Gene3D" id="1.20.1250.20">
    <property type="entry name" value="MFS general substrate transporter like domains"/>
    <property type="match status" value="2"/>
</dbReference>
<feature type="compositionally biased region" description="Pro residues" evidence="4">
    <location>
        <begin position="461"/>
        <end position="471"/>
    </location>
</feature>
<dbReference type="InterPro" id="IPR011701">
    <property type="entry name" value="MFS"/>
</dbReference>
<dbReference type="PANTHER" id="PTHR23521">
    <property type="entry name" value="TRANSPORTER MFS SUPERFAMILY"/>
    <property type="match status" value="1"/>
</dbReference>
<evidence type="ECO:0000313" key="7">
    <source>
        <dbReference type="EMBL" id="MBB6082663.1"/>
    </source>
</evidence>
<comment type="caution">
    <text evidence="7">The sequence shown here is derived from an EMBL/GenBank/DDBJ whole genome shotgun (WGS) entry which is preliminary data.</text>
</comment>
<feature type="transmembrane region" description="Helical" evidence="5">
    <location>
        <begin position="41"/>
        <end position="61"/>
    </location>
</feature>
<evidence type="ECO:0000256" key="5">
    <source>
        <dbReference type="SAM" id="Phobius"/>
    </source>
</evidence>
<feature type="transmembrane region" description="Helical" evidence="5">
    <location>
        <begin position="290"/>
        <end position="313"/>
    </location>
</feature>
<evidence type="ECO:0000256" key="2">
    <source>
        <dbReference type="ARBA" id="ARBA00022989"/>
    </source>
</evidence>
<dbReference type="Proteomes" id="UP000541136">
    <property type="component" value="Unassembled WGS sequence"/>
</dbReference>
<feature type="transmembrane region" description="Helical" evidence="5">
    <location>
        <begin position="265"/>
        <end position="284"/>
    </location>
</feature>
<dbReference type="CDD" id="cd17477">
    <property type="entry name" value="MFS_YcaD_like"/>
    <property type="match status" value="1"/>
</dbReference>
<feature type="domain" description="Major facilitator superfamily (MFS) profile" evidence="6">
    <location>
        <begin position="7"/>
        <end position="376"/>
    </location>
</feature>
<dbReference type="InterPro" id="IPR020846">
    <property type="entry name" value="MFS_dom"/>
</dbReference>
<dbReference type="PROSITE" id="PS50850">
    <property type="entry name" value="MFS"/>
    <property type="match status" value="1"/>
</dbReference>